<dbReference type="InterPro" id="IPR013767">
    <property type="entry name" value="PAS_fold"/>
</dbReference>
<dbReference type="SMART" id="SM00086">
    <property type="entry name" value="PAC"/>
    <property type="match status" value="1"/>
</dbReference>
<dbReference type="SUPFAM" id="SSF55785">
    <property type="entry name" value="PYP-like sensor domain (PAS domain)"/>
    <property type="match status" value="2"/>
</dbReference>
<dbReference type="InterPro" id="IPR000700">
    <property type="entry name" value="PAS-assoc_C"/>
</dbReference>
<organism evidence="4 5">
    <name type="scientific">Oceanisphaera sediminis</name>
    <dbReference type="NCBI Taxonomy" id="981381"/>
    <lineage>
        <taxon>Bacteria</taxon>
        <taxon>Pseudomonadati</taxon>
        <taxon>Pseudomonadota</taxon>
        <taxon>Gammaproteobacteria</taxon>
        <taxon>Aeromonadales</taxon>
        <taxon>Aeromonadaceae</taxon>
        <taxon>Oceanisphaera</taxon>
    </lineage>
</organism>
<evidence type="ECO:0000313" key="4">
    <source>
        <dbReference type="EMBL" id="GAA3722771.1"/>
    </source>
</evidence>
<dbReference type="InterPro" id="IPR029016">
    <property type="entry name" value="GAF-like_dom_sf"/>
</dbReference>
<dbReference type="CDD" id="cd00130">
    <property type="entry name" value="PAS"/>
    <property type="match status" value="1"/>
</dbReference>
<sequence length="605" mass="68281">MSMMTLDYIESGIMLLDSERRVRFWNQWLVRYTGIDADTAGGQRLEQLFDAPLPAVVLSAIGDACEHRLSRLLSHQLHAQLLPLHGRTVSGARTPIHHSMLLRPLDDAEGLTLVQLHDTTNAVRRERHLRDKEQALRKVHQVLTEEKQFIDTVLKTISALVVVTDTHGRIVNINRSCELQTGVSEEEVRGQPLKMLLGLDSLKHLPDGRGHHDEPRPFTCRMSNAGGESMHVRWTIKAVRDGDQLLRYLIYTGQDITERERSDALLRLEREMLEMATAGEQPANILTHLCLALERQLDCCRVAVLQVDTNERLRVDHAPGLPESFSQRLYQLQTDSLLRVLRPGLQQGQLQVFVAKEPGTHWQSWLTLARDYEMNGCWLMPIQLSTQMSQSLLAVFPRHKSHPGLHEQMVIQRISHLTALILERQQQQEQIQYLALHDSLTGLANRSLLNEQLMRSIHRARREQQSFALLFIDLDGFKMLNDTHGHDAGDALLTALGQRLINRFRATDCCARIGGDEFVILLDSVNDEKVTRDIAESILALLSAPLSWGEHQLQVSASIGIAVYPQDGDSADELLSRADNAMYGAKTGGKGRVCRLADEARNECP</sequence>
<comment type="caution">
    <text evidence="4">The sequence shown here is derived from an EMBL/GenBank/DDBJ whole genome shotgun (WGS) entry which is preliminary data.</text>
</comment>
<dbReference type="Pfam" id="PF00990">
    <property type="entry name" value="GGDEF"/>
    <property type="match status" value="1"/>
</dbReference>
<dbReference type="InterPro" id="IPR029787">
    <property type="entry name" value="Nucleotide_cyclase"/>
</dbReference>
<dbReference type="InterPro" id="IPR000014">
    <property type="entry name" value="PAS"/>
</dbReference>
<name>A0ABP7EQB4_9GAMM</name>
<dbReference type="InterPro" id="IPR013656">
    <property type="entry name" value="PAS_4"/>
</dbReference>
<dbReference type="InterPro" id="IPR000160">
    <property type="entry name" value="GGDEF_dom"/>
</dbReference>
<dbReference type="PANTHER" id="PTHR44757">
    <property type="entry name" value="DIGUANYLATE CYCLASE DGCP"/>
    <property type="match status" value="1"/>
</dbReference>
<evidence type="ECO:0008006" key="6">
    <source>
        <dbReference type="Google" id="ProtNLM"/>
    </source>
</evidence>
<dbReference type="Pfam" id="PF00989">
    <property type="entry name" value="PAS"/>
    <property type="match status" value="1"/>
</dbReference>
<keyword evidence="5" id="KW-1185">Reference proteome</keyword>
<dbReference type="PROSITE" id="PS50113">
    <property type="entry name" value="PAC"/>
    <property type="match status" value="1"/>
</dbReference>
<gene>
    <name evidence="4" type="ORF">GCM10022421_34410</name>
</gene>
<dbReference type="InterPro" id="IPR043128">
    <property type="entry name" value="Rev_trsase/Diguanyl_cyclase"/>
</dbReference>
<feature type="domain" description="GGDEF" evidence="3">
    <location>
        <begin position="465"/>
        <end position="598"/>
    </location>
</feature>
<dbReference type="Gene3D" id="3.30.450.40">
    <property type="match status" value="1"/>
</dbReference>
<dbReference type="InterPro" id="IPR001610">
    <property type="entry name" value="PAC"/>
</dbReference>
<evidence type="ECO:0000259" key="2">
    <source>
        <dbReference type="PROSITE" id="PS50113"/>
    </source>
</evidence>
<dbReference type="PANTHER" id="PTHR44757:SF2">
    <property type="entry name" value="BIOFILM ARCHITECTURE MAINTENANCE PROTEIN MBAA"/>
    <property type="match status" value="1"/>
</dbReference>
<dbReference type="NCBIfam" id="TIGR00229">
    <property type="entry name" value="sensory_box"/>
    <property type="match status" value="1"/>
</dbReference>
<dbReference type="SUPFAM" id="SSF55781">
    <property type="entry name" value="GAF domain-like"/>
    <property type="match status" value="1"/>
</dbReference>
<dbReference type="SUPFAM" id="SSF55073">
    <property type="entry name" value="Nucleotide cyclase"/>
    <property type="match status" value="1"/>
</dbReference>
<evidence type="ECO:0000259" key="3">
    <source>
        <dbReference type="PROSITE" id="PS50887"/>
    </source>
</evidence>
<evidence type="ECO:0000259" key="1">
    <source>
        <dbReference type="PROSITE" id="PS50112"/>
    </source>
</evidence>
<feature type="domain" description="PAS" evidence="1">
    <location>
        <begin position="146"/>
        <end position="191"/>
    </location>
</feature>
<evidence type="ECO:0000313" key="5">
    <source>
        <dbReference type="Proteomes" id="UP001501479"/>
    </source>
</evidence>
<dbReference type="CDD" id="cd01949">
    <property type="entry name" value="GGDEF"/>
    <property type="match status" value="1"/>
</dbReference>
<dbReference type="PROSITE" id="PS50887">
    <property type="entry name" value="GGDEF"/>
    <property type="match status" value="1"/>
</dbReference>
<proteinExistence type="predicted"/>
<dbReference type="NCBIfam" id="TIGR00254">
    <property type="entry name" value="GGDEF"/>
    <property type="match status" value="1"/>
</dbReference>
<feature type="domain" description="PAC" evidence="2">
    <location>
        <begin position="216"/>
        <end position="268"/>
    </location>
</feature>
<dbReference type="SMART" id="SM00091">
    <property type="entry name" value="PAS"/>
    <property type="match status" value="2"/>
</dbReference>
<dbReference type="Gene3D" id="3.30.450.20">
    <property type="entry name" value="PAS domain"/>
    <property type="match status" value="2"/>
</dbReference>
<dbReference type="Gene3D" id="3.30.70.270">
    <property type="match status" value="1"/>
</dbReference>
<dbReference type="SMART" id="SM00267">
    <property type="entry name" value="GGDEF"/>
    <property type="match status" value="1"/>
</dbReference>
<dbReference type="Pfam" id="PF08448">
    <property type="entry name" value="PAS_4"/>
    <property type="match status" value="1"/>
</dbReference>
<dbReference type="InterPro" id="IPR035965">
    <property type="entry name" value="PAS-like_dom_sf"/>
</dbReference>
<reference evidence="5" key="1">
    <citation type="journal article" date="2019" name="Int. J. Syst. Evol. Microbiol.">
        <title>The Global Catalogue of Microorganisms (GCM) 10K type strain sequencing project: providing services to taxonomists for standard genome sequencing and annotation.</title>
        <authorList>
            <consortium name="The Broad Institute Genomics Platform"/>
            <consortium name="The Broad Institute Genome Sequencing Center for Infectious Disease"/>
            <person name="Wu L."/>
            <person name="Ma J."/>
        </authorList>
    </citation>
    <scope>NUCLEOTIDE SEQUENCE [LARGE SCALE GENOMIC DNA]</scope>
    <source>
        <strain evidence="5">JCM 17329</strain>
    </source>
</reference>
<accession>A0ABP7EQB4</accession>
<dbReference type="EMBL" id="BAABDS010000052">
    <property type="protein sequence ID" value="GAA3722771.1"/>
    <property type="molecule type" value="Genomic_DNA"/>
</dbReference>
<protein>
    <recommendedName>
        <fullName evidence="6">Diguanylate cyclase</fullName>
    </recommendedName>
</protein>
<dbReference type="InterPro" id="IPR052155">
    <property type="entry name" value="Biofilm_reg_signaling"/>
</dbReference>
<dbReference type="PROSITE" id="PS50112">
    <property type="entry name" value="PAS"/>
    <property type="match status" value="1"/>
</dbReference>
<dbReference type="Proteomes" id="UP001501479">
    <property type="component" value="Unassembled WGS sequence"/>
</dbReference>